<dbReference type="PANTHER" id="PTHR38733">
    <property type="entry name" value="PROTEIN MCRC"/>
    <property type="match status" value="1"/>
</dbReference>
<gene>
    <name evidence="1" type="ORF">Poly30_28500</name>
</gene>
<dbReference type="Pfam" id="PF10117">
    <property type="entry name" value="McrBC"/>
    <property type="match status" value="1"/>
</dbReference>
<dbReference type="InterPro" id="IPR019292">
    <property type="entry name" value="McrC"/>
</dbReference>
<proteinExistence type="predicted"/>
<reference evidence="1 2" key="1">
    <citation type="submission" date="2019-02" db="EMBL/GenBank/DDBJ databases">
        <title>Deep-cultivation of Planctomycetes and their phenomic and genomic characterization uncovers novel biology.</title>
        <authorList>
            <person name="Wiegand S."/>
            <person name="Jogler M."/>
            <person name="Boedeker C."/>
            <person name="Pinto D."/>
            <person name="Vollmers J."/>
            <person name="Rivas-Marin E."/>
            <person name="Kohn T."/>
            <person name="Peeters S.H."/>
            <person name="Heuer A."/>
            <person name="Rast P."/>
            <person name="Oberbeckmann S."/>
            <person name="Bunk B."/>
            <person name="Jeske O."/>
            <person name="Meyerdierks A."/>
            <person name="Storesund J.E."/>
            <person name="Kallscheuer N."/>
            <person name="Luecker S."/>
            <person name="Lage O.M."/>
            <person name="Pohl T."/>
            <person name="Merkel B.J."/>
            <person name="Hornburger P."/>
            <person name="Mueller R.-W."/>
            <person name="Bruemmer F."/>
            <person name="Labrenz M."/>
            <person name="Spormann A.M."/>
            <person name="Op den Camp H."/>
            <person name="Overmann J."/>
            <person name="Amann R."/>
            <person name="Jetten M.S.M."/>
            <person name="Mascher T."/>
            <person name="Medema M.H."/>
            <person name="Devos D.P."/>
            <person name="Kaster A.-K."/>
            <person name="Ovreas L."/>
            <person name="Rohde M."/>
            <person name="Galperin M.Y."/>
            <person name="Jogler C."/>
        </authorList>
    </citation>
    <scope>NUCLEOTIDE SEQUENCE [LARGE SCALE GENOMIC DNA]</scope>
    <source>
        <strain evidence="1 2">Poly30</strain>
    </source>
</reference>
<dbReference type="PANTHER" id="PTHR38733:SF1">
    <property type="entry name" value="TYPE IV METHYL-DIRECTED RESTRICTION ENZYME ECOKMCRBC"/>
    <property type="match status" value="1"/>
</dbReference>
<sequence>MPVTLQSETIEEHSSRELELPDRVALQMHADGHVRIAPAPGGRYVVRARHKVGVIRYGDLELRIVPKVPIARVLYMATFMSGAKAWEETETLLTEADDPWSALLHAFTWHGEAALSPTPIQGYVTKECAEAHLRGRVLFERQIARRPGILIPNELRYEEYEINIIENQVLKAAIMIAEHMEASPSWIARLRHLRHRLDGVEPWRRGVVVPPILETRINQRYSPALALARLLLDQRSLEFPDAKAPGLGFLFNMNHVFESFLAQRLAKVLESYGGRVEAQHVTHLDVAGRIAMRPDITWWNEGRCLAVLDAKYKRANHADFPNADAYQMLAYCTRLGLTSGWLVYADLGDGVPVDHVVRQAGISINVVSLALGGTLRELHTSVARLARAVRESLRSDADRSLVSP</sequence>
<evidence type="ECO:0000313" key="2">
    <source>
        <dbReference type="Proteomes" id="UP000320390"/>
    </source>
</evidence>
<evidence type="ECO:0000313" key="1">
    <source>
        <dbReference type="EMBL" id="QDV07326.1"/>
    </source>
</evidence>
<protein>
    <submittedName>
        <fullName evidence="1">5-methylcytosine-specific restriction enzyme subunit McrC</fullName>
    </submittedName>
</protein>
<organism evidence="1 2">
    <name type="scientific">Saltatorellus ferox</name>
    <dbReference type="NCBI Taxonomy" id="2528018"/>
    <lineage>
        <taxon>Bacteria</taxon>
        <taxon>Pseudomonadati</taxon>
        <taxon>Planctomycetota</taxon>
        <taxon>Planctomycetia</taxon>
        <taxon>Planctomycetia incertae sedis</taxon>
        <taxon>Saltatorellus</taxon>
    </lineage>
</organism>
<dbReference type="REBASE" id="356335">
    <property type="entry name" value="Pba30McrBCP"/>
</dbReference>
<dbReference type="Proteomes" id="UP000320390">
    <property type="component" value="Chromosome"/>
</dbReference>
<accession>A0A518ETA5</accession>
<dbReference type="EMBL" id="CP036434">
    <property type="protein sequence ID" value="QDV07326.1"/>
    <property type="molecule type" value="Genomic_DNA"/>
</dbReference>
<keyword evidence="2" id="KW-1185">Reference proteome</keyword>
<name>A0A518ETA5_9BACT</name>
<dbReference type="AlphaFoldDB" id="A0A518ETA5"/>